<dbReference type="NCBIfam" id="NF040507">
    <property type="entry name" value="LBP_cg2779_fam"/>
    <property type="match status" value="1"/>
</dbReference>
<dbReference type="InterPro" id="IPR059218">
    <property type="entry name" value="LBP_cg2779-like"/>
</dbReference>
<accession>A0A9W6ESP4</accession>
<dbReference type="Proteomes" id="UP001144204">
    <property type="component" value="Unassembled WGS sequence"/>
</dbReference>
<organism evidence="1 2">
    <name type="scientific">Philodulcilactobacillus myokoensis</name>
    <dbReference type="NCBI Taxonomy" id="2929573"/>
    <lineage>
        <taxon>Bacteria</taxon>
        <taxon>Bacillati</taxon>
        <taxon>Bacillota</taxon>
        <taxon>Bacilli</taxon>
        <taxon>Lactobacillales</taxon>
        <taxon>Lactobacillaceae</taxon>
        <taxon>Philodulcilactobacillus</taxon>
    </lineage>
</organism>
<keyword evidence="2" id="KW-1185">Reference proteome</keyword>
<dbReference type="AlphaFoldDB" id="A0A9W6ESP4"/>
<evidence type="ECO:0000313" key="2">
    <source>
        <dbReference type="Proteomes" id="UP001144204"/>
    </source>
</evidence>
<comment type="caution">
    <text evidence="1">The sequence shown here is derived from an EMBL/GenBank/DDBJ whole genome shotgun (WGS) entry which is preliminary data.</text>
</comment>
<sequence>MSRNGFSKVAKNIIDYEKKMDLTDTQMAFDTHLSVERIHGIKAMEITPTSDEEKIIEEVITNNENI</sequence>
<name>A0A9W6ESP4_9LACO</name>
<proteinExistence type="predicted"/>
<dbReference type="RefSeq" id="WP_286136020.1">
    <property type="nucleotide sequence ID" value="NZ_BRPL01000002.1"/>
</dbReference>
<dbReference type="EMBL" id="BRPL01000002">
    <property type="protein sequence ID" value="GLB46553.1"/>
    <property type="molecule type" value="Genomic_DNA"/>
</dbReference>
<protein>
    <submittedName>
        <fullName evidence="1">Uncharacterized protein</fullName>
    </submittedName>
</protein>
<reference evidence="1" key="1">
    <citation type="submission" date="2022-07" db="EMBL/GenBank/DDBJ databases">
        <authorList>
            <person name="Kouya T."/>
            <person name="Ishiyama Y."/>
        </authorList>
    </citation>
    <scope>NUCLEOTIDE SEQUENCE</scope>
    <source>
        <strain evidence="1">WR16-4</strain>
    </source>
</reference>
<evidence type="ECO:0000313" key="1">
    <source>
        <dbReference type="EMBL" id="GLB46553.1"/>
    </source>
</evidence>
<gene>
    <name evidence="1" type="ORF">WR164_05320</name>
</gene>
<reference evidence="1" key="2">
    <citation type="journal article" date="2023" name="PLoS ONE">
        <title>Philodulcilactobacillus myokoensis gen. nov., sp. nov., a fructophilic, acidophilic, and agar-phobic lactic acid bacterium isolated from fermented vegetable extracts.</title>
        <authorList>
            <person name="Kouya T."/>
            <person name="Ishiyama Y."/>
            <person name="Ohashi S."/>
            <person name="Kumakubo R."/>
            <person name="Yamazaki T."/>
            <person name="Otaki T."/>
        </authorList>
    </citation>
    <scope>NUCLEOTIDE SEQUENCE</scope>
    <source>
        <strain evidence="1">WR16-4</strain>
    </source>
</reference>